<dbReference type="Gene3D" id="1.25.40.20">
    <property type="entry name" value="Ankyrin repeat-containing domain"/>
    <property type="match status" value="2"/>
</dbReference>
<comment type="caution">
    <text evidence="1">The sequence shown here is derived from an EMBL/GenBank/DDBJ whole genome shotgun (WGS) entry which is preliminary data.</text>
</comment>
<evidence type="ECO:0000313" key="2">
    <source>
        <dbReference type="Proteomes" id="UP001172102"/>
    </source>
</evidence>
<dbReference type="Proteomes" id="UP001172102">
    <property type="component" value="Unassembled WGS sequence"/>
</dbReference>
<proteinExistence type="predicted"/>
<evidence type="ECO:0000313" key="1">
    <source>
        <dbReference type="EMBL" id="KAK0720207.1"/>
    </source>
</evidence>
<keyword evidence="2" id="KW-1185">Reference proteome</keyword>
<organism evidence="1 2">
    <name type="scientific">Lasiosphaeris hirsuta</name>
    <dbReference type="NCBI Taxonomy" id="260670"/>
    <lineage>
        <taxon>Eukaryota</taxon>
        <taxon>Fungi</taxon>
        <taxon>Dikarya</taxon>
        <taxon>Ascomycota</taxon>
        <taxon>Pezizomycotina</taxon>
        <taxon>Sordariomycetes</taxon>
        <taxon>Sordariomycetidae</taxon>
        <taxon>Sordariales</taxon>
        <taxon>Lasiosphaeriaceae</taxon>
        <taxon>Lasiosphaeris</taxon>
    </lineage>
</organism>
<name>A0AA40AQR4_9PEZI</name>
<dbReference type="InterPro" id="IPR036770">
    <property type="entry name" value="Ankyrin_rpt-contain_sf"/>
</dbReference>
<sequence>MMERTDSPALPDGGPPADPFGALIWGAKMGQIPIIEKAIAEGADVNEVDEYGKTPLYYAEDVQGHYDQVMAELAKNGARYEDVVHHSNPWSEAVTRGDGHVASLMAAAHNHDRYQVMMALLEMGPGLTQPQLRGILIWLLESALHHSMCGYNNLWEVLCCYHHDDEIEKKRQDLIKHLMDLILRFGMGIDARFPENGETLLTMAVRYHKNVEFPGASLVTFLVRDRGADATVHNSAGRNAFEILNASGLAFEPATCQCAWRPDHGLTVPARICRRHGRDDYRTNAVHEGATRYESSKRRVLEALQG</sequence>
<reference evidence="1" key="1">
    <citation type="submission" date="2023-06" db="EMBL/GenBank/DDBJ databases">
        <title>Genome-scale phylogeny and comparative genomics of the fungal order Sordariales.</title>
        <authorList>
            <consortium name="Lawrence Berkeley National Laboratory"/>
            <person name="Hensen N."/>
            <person name="Bonometti L."/>
            <person name="Westerberg I."/>
            <person name="Brannstrom I.O."/>
            <person name="Guillou S."/>
            <person name="Cros-Aarteil S."/>
            <person name="Calhoun S."/>
            <person name="Haridas S."/>
            <person name="Kuo A."/>
            <person name="Mondo S."/>
            <person name="Pangilinan J."/>
            <person name="Riley R."/>
            <person name="Labutti K."/>
            <person name="Andreopoulos B."/>
            <person name="Lipzen A."/>
            <person name="Chen C."/>
            <person name="Yanf M."/>
            <person name="Daum C."/>
            <person name="Ng V."/>
            <person name="Clum A."/>
            <person name="Steindorff A."/>
            <person name="Ohm R."/>
            <person name="Martin F."/>
            <person name="Silar P."/>
            <person name="Natvig D."/>
            <person name="Lalanne C."/>
            <person name="Gautier V."/>
            <person name="Ament-Velasquez S.L."/>
            <person name="Kruys A."/>
            <person name="Hutchinson M.I."/>
            <person name="Powell A.J."/>
            <person name="Barry K."/>
            <person name="Miller A.N."/>
            <person name="Grigoriev I.V."/>
            <person name="Debuchy R."/>
            <person name="Gladieux P."/>
            <person name="Thoren M.H."/>
            <person name="Johannesson H."/>
        </authorList>
    </citation>
    <scope>NUCLEOTIDE SEQUENCE</scope>
    <source>
        <strain evidence="1">SMH4607-1</strain>
    </source>
</reference>
<evidence type="ECO:0008006" key="3">
    <source>
        <dbReference type="Google" id="ProtNLM"/>
    </source>
</evidence>
<dbReference type="AlphaFoldDB" id="A0AA40AQR4"/>
<accession>A0AA40AQR4</accession>
<dbReference type="EMBL" id="JAUKUA010000003">
    <property type="protein sequence ID" value="KAK0720207.1"/>
    <property type="molecule type" value="Genomic_DNA"/>
</dbReference>
<gene>
    <name evidence="1" type="ORF">B0H67DRAFT_682171</name>
</gene>
<dbReference type="SUPFAM" id="SSF48403">
    <property type="entry name" value="Ankyrin repeat"/>
    <property type="match status" value="1"/>
</dbReference>
<protein>
    <recommendedName>
        <fullName evidence="3">Ankyrin repeat domain-containing protein</fullName>
    </recommendedName>
</protein>